<organism evidence="2 3">
    <name type="scientific">Pleurodeles waltl</name>
    <name type="common">Iberian ribbed newt</name>
    <dbReference type="NCBI Taxonomy" id="8319"/>
    <lineage>
        <taxon>Eukaryota</taxon>
        <taxon>Metazoa</taxon>
        <taxon>Chordata</taxon>
        <taxon>Craniata</taxon>
        <taxon>Vertebrata</taxon>
        <taxon>Euteleostomi</taxon>
        <taxon>Amphibia</taxon>
        <taxon>Batrachia</taxon>
        <taxon>Caudata</taxon>
        <taxon>Salamandroidea</taxon>
        <taxon>Salamandridae</taxon>
        <taxon>Pleurodelinae</taxon>
        <taxon>Pleurodeles</taxon>
    </lineage>
</organism>
<proteinExistence type="predicted"/>
<protein>
    <submittedName>
        <fullName evidence="2">Uncharacterized protein</fullName>
    </submittedName>
</protein>
<comment type="caution">
    <text evidence="2">The sequence shown here is derived from an EMBL/GenBank/DDBJ whole genome shotgun (WGS) entry which is preliminary data.</text>
</comment>
<sequence>MEKVENKTIENPDTQRKGNASRAREVRCAAQTTLELAVPNSPVSRRTSTSDDPDTPAARDTCIFCDDQSQKLPLKLCCSVILFYFSSWTGMIVCLERQSISSLVTFYPFSTTVQNVCFPLLRLLLAVLALVDLKLHVFAQTRLETLRKKRSGTLERAKERPLVDPTGIELLIALGLKSLPRV</sequence>
<gene>
    <name evidence="2" type="ORF">NDU88_010166</name>
</gene>
<evidence type="ECO:0000313" key="3">
    <source>
        <dbReference type="Proteomes" id="UP001066276"/>
    </source>
</evidence>
<name>A0AAV7PV56_PLEWA</name>
<evidence type="ECO:0000313" key="2">
    <source>
        <dbReference type="EMBL" id="KAJ1131834.1"/>
    </source>
</evidence>
<keyword evidence="3" id="KW-1185">Reference proteome</keyword>
<dbReference type="Proteomes" id="UP001066276">
    <property type="component" value="Chromosome 7"/>
</dbReference>
<evidence type="ECO:0000256" key="1">
    <source>
        <dbReference type="SAM" id="MobiDB-lite"/>
    </source>
</evidence>
<accession>A0AAV7PV56</accession>
<dbReference type="AlphaFoldDB" id="A0AAV7PV56"/>
<feature type="region of interest" description="Disordered" evidence="1">
    <location>
        <begin position="37"/>
        <end position="56"/>
    </location>
</feature>
<feature type="region of interest" description="Disordered" evidence="1">
    <location>
        <begin position="1"/>
        <end position="24"/>
    </location>
</feature>
<dbReference type="EMBL" id="JANPWB010000011">
    <property type="protein sequence ID" value="KAJ1131834.1"/>
    <property type="molecule type" value="Genomic_DNA"/>
</dbReference>
<reference evidence="2" key="1">
    <citation type="journal article" date="2022" name="bioRxiv">
        <title>Sequencing and chromosome-scale assembly of the giantPleurodeles waltlgenome.</title>
        <authorList>
            <person name="Brown T."/>
            <person name="Elewa A."/>
            <person name="Iarovenko S."/>
            <person name="Subramanian E."/>
            <person name="Araus A.J."/>
            <person name="Petzold A."/>
            <person name="Susuki M."/>
            <person name="Suzuki K.-i.T."/>
            <person name="Hayashi T."/>
            <person name="Toyoda A."/>
            <person name="Oliveira C."/>
            <person name="Osipova E."/>
            <person name="Leigh N.D."/>
            <person name="Simon A."/>
            <person name="Yun M.H."/>
        </authorList>
    </citation>
    <scope>NUCLEOTIDE SEQUENCE</scope>
    <source>
        <strain evidence="2">20211129_DDA</strain>
        <tissue evidence="2">Liver</tissue>
    </source>
</reference>